<feature type="region of interest" description="Disordered" evidence="5">
    <location>
        <begin position="1"/>
        <end position="29"/>
    </location>
</feature>
<protein>
    <recommendedName>
        <fullName evidence="6">LysR substrate-binding domain-containing protein</fullName>
    </recommendedName>
</protein>
<dbReference type="PANTHER" id="PTHR30346">
    <property type="entry name" value="TRANSCRIPTIONAL DUAL REGULATOR HCAR-RELATED"/>
    <property type="match status" value="1"/>
</dbReference>
<organism evidence="7 8">
    <name type="scientific">Streptomyces globosus</name>
    <dbReference type="NCBI Taxonomy" id="68209"/>
    <lineage>
        <taxon>Bacteria</taxon>
        <taxon>Bacillati</taxon>
        <taxon>Actinomycetota</taxon>
        <taxon>Actinomycetes</taxon>
        <taxon>Kitasatosporales</taxon>
        <taxon>Streptomycetaceae</taxon>
        <taxon>Streptomyces</taxon>
    </lineage>
</organism>
<dbReference type="Proteomes" id="UP000252004">
    <property type="component" value="Chromosome"/>
</dbReference>
<keyword evidence="2" id="KW-0805">Transcription regulation</keyword>
<dbReference type="EMBL" id="CP030862">
    <property type="protein sequence ID" value="AXE24637.1"/>
    <property type="molecule type" value="Genomic_DNA"/>
</dbReference>
<evidence type="ECO:0000256" key="1">
    <source>
        <dbReference type="ARBA" id="ARBA00009437"/>
    </source>
</evidence>
<reference evidence="7 8" key="1">
    <citation type="submission" date="2018-01" db="EMBL/GenBank/DDBJ databases">
        <title>Draft genome Sequence of streptomyces globosus LZH-48.</title>
        <authorList>
            <person name="Ran K."/>
            <person name="Li Z."/>
            <person name="Wei S."/>
            <person name="Dong R."/>
        </authorList>
    </citation>
    <scope>NUCLEOTIDE SEQUENCE [LARGE SCALE GENOMIC DNA]</scope>
    <source>
        <strain evidence="7 8">LZH-48</strain>
    </source>
</reference>
<dbReference type="GO" id="GO:0032993">
    <property type="term" value="C:protein-DNA complex"/>
    <property type="evidence" value="ECO:0007669"/>
    <property type="project" value="TreeGrafter"/>
</dbReference>
<comment type="similarity">
    <text evidence="1">Belongs to the LysR transcriptional regulatory family.</text>
</comment>
<dbReference type="Pfam" id="PF03466">
    <property type="entry name" value="LysR_substrate"/>
    <property type="match status" value="1"/>
</dbReference>
<evidence type="ECO:0000313" key="8">
    <source>
        <dbReference type="Proteomes" id="UP000252004"/>
    </source>
</evidence>
<dbReference type="KEGG" id="sgz:C0216_15245"/>
<evidence type="ECO:0000256" key="2">
    <source>
        <dbReference type="ARBA" id="ARBA00023015"/>
    </source>
</evidence>
<accession>A0A344U166</accession>
<evidence type="ECO:0000259" key="6">
    <source>
        <dbReference type="Pfam" id="PF03466"/>
    </source>
</evidence>
<feature type="domain" description="LysR substrate-binding" evidence="6">
    <location>
        <begin position="100"/>
        <end position="173"/>
    </location>
</feature>
<evidence type="ECO:0000313" key="7">
    <source>
        <dbReference type="EMBL" id="AXE24637.1"/>
    </source>
</evidence>
<name>A0A344U166_9ACTN</name>
<dbReference type="SUPFAM" id="SSF53850">
    <property type="entry name" value="Periplasmic binding protein-like II"/>
    <property type="match status" value="1"/>
</dbReference>
<keyword evidence="8" id="KW-1185">Reference proteome</keyword>
<dbReference type="GO" id="GO:0003700">
    <property type="term" value="F:DNA-binding transcription factor activity"/>
    <property type="evidence" value="ECO:0007669"/>
    <property type="project" value="TreeGrafter"/>
</dbReference>
<keyword evidence="3" id="KW-0238">DNA-binding</keyword>
<evidence type="ECO:0000256" key="3">
    <source>
        <dbReference type="ARBA" id="ARBA00023125"/>
    </source>
</evidence>
<dbReference type="InterPro" id="IPR005119">
    <property type="entry name" value="LysR_subst-bd"/>
</dbReference>
<gene>
    <name evidence="7" type="ORF">C0216_15245</name>
</gene>
<dbReference type="GO" id="GO:0003677">
    <property type="term" value="F:DNA binding"/>
    <property type="evidence" value="ECO:0007669"/>
    <property type="project" value="UniProtKB-KW"/>
</dbReference>
<feature type="region of interest" description="Disordered" evidence="5">
    <location>
        <begin position="42"/>
        <end position="62"/>
    </location>
</feature>
<dbReference type="Gene3D" id="3.40.190.10">
    <property type="entry name" value="Periplasmic binding protein-like II"/>
    <property type="match status" value="1"/>
</dbReference>
<sequence length="176" mass="18801">MVLRWGGAVTGAEDSQEARGRGRRGCAPADAQLARGVRLSARAAPRVPDTAPVARASTVGGRHRRRKVVLTPVGEQLRDDLHPAQRQIQQAVERALSAGRGVSGVLDVGYSGPTAADVLLRAADVFQLRNPHCQVRIHEIQLTDLYGPIRSGQVDVQVTEGPVAEPDLTAGPLLFR</sequence>
<dbReference type="PANTHER" id="PTHR30346:SF0">
    <property type="entry name" value="HCA OPERON TRANSCRIPTIONAL ACTIVATOR HCAR"/>
    <property type="match status" value="1"/>
</dbReference>
<dbReference type="AlphaFoldDB" id="A0A344U166"/>
<proteinExistence type="inferred from homology"/>
<evidence type="ECO:0000256" key="4">
    <source>
        <dbReference type="ARBA" id="ARBA00023163"/>
    </source>
</evidence>
<keyword evidence="4" id="KW-0804">Transcription</keyword>
<evidence type="ECO:0000256" key="5">
    <source>
        <dbReference type="SAM" id="MobiDB-lite"/>
    </source>
</evidence>